<protein>
    <recommendedName>
        <fullName evidence="4">Pyruvoyl-dependent arginine decarboxylase AaxB</fullName>
        <ecNumber evidence="3">4.1.1.19</ecNumber>
    </recommendedName>
</protein>
<evidence type="ECO:0000313" key="9">
    <source>
        <dbReference type="EMBL" id="MDP9821775.1"/>
    </source>
</evidence>
<gene>
    <name evidence="9" type="ORF">J2S59_001584</name>
</gene>
<comment type="similarity">
    <text evidence="2">Belongs to the pyruvoyl-dependent arginine decarboxylase family.</text>
</comment>
<dbReference type="SUPFAM" id="SSF56271">
    <property type="entry name" value="Pyruvoyl-dependent histidine and arginine decarboxylases"/>
    <property type="match status" value="1"/>
</dbReference>
<evidence type="ECO:0000256" key="4">
    <source>
        <dbReference type="ARBA" id="ARBA00014727"/>
    </source>
</evidence>
<dbReference type="EMBL" id="JAUSQM010000001">
    <property type="protein sequence ID" value="MDP9821775.1"/>
    <property type="molecule type" value="Genomic_DNA"/>
</dbReference>
<dbReference type="SFLD" id="SFLDS00055">
    <property type="entry name" value="Pyruvoyl-Dependent_Histidine/A"/>
    <property type="match status" value="1"/>
</dbReference>
<comment type="caution">
    <text evidence="9">The sequence shown here is derived from an EMBL/GenBank/DDBJ whole genome shotgun (WGS) entry which is preliminary data.</text>
</comment>
<dbReference type="Gene3D" id="3.50.20.10">
    <property type="entry name" value="Pyruvoyl-Dependent Histidine Decarboxylase, subunit B"/>
    <property type="match status" value="1"/>
</dbReference>
<comment type="catalytic activity">
    <reaction evidence="8">
        <text>L-arginine + H(+) = agmatine + CO2</text>
        <dbReference type="Rhea" id="RHEA:17641"/>
        <dbReference type="ChEBI" id="CHEBI:15378"/>
        <dbReference type="ChEBI" id="CHEBI:16526"/>
        <dbReference type="ChEBI" id="CHEBI:32682"/>
        <dbReference type="ChEBI" id="CHEBI:58145"/>
        <dbReference type="EC" id="4.1.1.19"/>
    </reaction>
</comment>
<dbReference type="Pfam" id="PF01862">
    <property type="entry name" value="PvlArgDC"/>
    <property type="match status" value="1"/>
</dbReference>
<evidence type="ECO:0000256" key="5">
    <source>
        <dbReference type="ARBA" id="ARBA00022793"/>
    </source>
</evidence>
<keyword evidence="6 9" id="KW-0456">Lyase</keyword>
<evidence type="ECO:0000256" key="3">
    <source>
        <dbReference type="ARBA" id="ARBA00012426"/>
    </source>
</evidence>
<evidence type="ECO:0000256" key="6">
    <source>
        <dbReference type="ARBA" id="ARBA00023239"/>
    </source>
</evidence>
<dbReference type="SFLD" id="SFLDG01170">
    <property type="entry name" value="Pyruvoyl-dependent_arginine_de"/>
    <property type="match status" value="1"/>
</dbReference>
<accession>A0ABT9NNX7</accession>
<organism evidence="9 10">
    <name type="scientific">Nocardioides massiliensis</name>
    <dbReference type="NCBI Taxonomy" id="1325935"/>
    <lineage>
        <taxon>Bacteria</taxon>
        <taxon>Bacillati</taxon>
        <taxon>Actinomycetota</taxon>
        <taxon>Actinomycetes</taxon>
        <taxon>Propionibacteriales</taxon>
        <taxon>Nocardioidaceae</taxon>
        <taxon>Nocardioides</taxon>
    </lineage>
</organism>
<evidence type="ECO:0000256" key="1">
    <source>
        <dbReference type="ARBA" id="ARBA00001928"/>
    </source>
</evidence>
<comment type="cofactor">
    <cofactor evidence="1">
        <name>pyruvate</name>
        <dbReference type="ChEBI" id="CHEBI:15361"/>
    </cofactor>
</comment>
<keyword evidence="10" id="KW-1185">Reference proteome</keyword>
<evidence type="ECO:0000313" key="10">
    <source>
        <dbReference type="Proteomes" id="UP001240447"/>
    </source>
</evidence>
<dbReference type="Proteomes" id="UP001240447">
    <property type="component" value="Unassembled WGS sequence"/>
</dbReference>
<keyword evidence="5" id="KW-0210">Decarboxylase</keyword>
<evidence type="ECO:0000256" key="2">
    <source>
        <dbReference type="ARBA" id="ARBA00008611"/>
    </source>
</evidence>
<dbReference type="InterPro" id="IPR002724">
    <property type="entry name" value="Pyruvoyl-dep_arg_deCO2ase"/>
</dbReference>
<sequence>MNARSSEAAEASGRLHITVRTAAGTGRTPVSAFDDALHKAGVADFNLIRLSSVVPPRSDVVVSDEPLPMEHGDRLYCVYAAGHAELRGESTWAGLGWAYDEDHGGLFVEHHSGSEASVRELVEMSMQDMARRRERDFGPVHQAVIGAHCVDQPVCALAIATFEVRGWDDARA</sequence>
<dbReference type="PANTHER" id="PTHR40438">
    <property type="entry name" value="PYRUVOYL-DEPENDENT ARGININE DECARBOXYLASE"/>
    <property type="match status" value="1"/>
</dbReference>
<dbReference type="PANTHER" id="PTHR40438:SF1">
    <property type="entry name" value="PYRUVOYL-DEPENDENT ARGININE DECARBOXYLASE"/>
    <property type="match status" value="1"/>
</dbReference>
<name>A0ABT9NNX7_9ACTN</name>
<keyword evidence="7" id="KW-0670">Pyruvate</keyword>
<dbReference type="InterPro" id="IPR016104">
    <property type="entry name" value="Pyr-dep_his/arg-deCO2ase"/>
</dbReference>
<evidence type="ECO:0000256" key="8">
    <source>
        <dbReference type="ARBA" id="ARBA00049309"/>
    </source>
</evidence>
<dbReference type="GO" id="GO:0008792">
    <property type="term" value="F:arginine decarboxylase activity"/>
    <property type="evidence" value="ECO:0007669"/>
    <property type="project" value="UniProtKB-EC"/>
</dbReference>
<proteinExistence type="inferred from homology"/>
<evidence type="ECO:0000256" key="7">
    <source>
        <dbReference type="ARBA" id="ARBA00023317"/>
    </source>
</evidence>
<dbReference type="InterPro" id="IPR016105">
    <property type="entry name" value="Pyr-dep_his/arg-deCO2ase_sand"/>
</dbReference>
<dbReference type="RefSeq" id="WP_068120613.1">
    <property type="nucleotide sequence ID" value="NZ_CCXJ01000290.1"/>
</dbReference>
<reference evidence="9 10" key="1">
    <citation type="submission" date="2023-07" db="EMBL/GenBank/DDBJ databases">
        <title>Sequencing the genomes of 1000 actinobacteria strains.</title>
        <authorList>
            <person name="Klenk H.-P."/>
        </authorList>
    </citation>
    <scope>NUCLEOTIDE SEQUENCE [LARGE SCALE GENOMIC DNA]</scope>
    <source>
        <strain evidence="9 10">GD13</strain>
    </source>
</reference>
<dbReference type="EC" id="4.1.1.19" evidence="3"/>